<keyword evidence="13 14" id="KW-0342">GTP-binding</keyword>
<evidence type="ECO:0000256" key="3">
    <source>
        <dbReference type="ARBA" id="ARBA00001522"/>
    </source>
</evidence>
<dbReference type="Pfam" id="PF02283">
    <property type="entry name" value="CobU"/>
    <property type="match status" value="1"/>
</dbReference>
<evidence type="ECO:0000313" key="18">
    <source>
        <dbReference type="Proteomes" id="UP000241206"/>
    </source>
</evidence>
<dbReference type="GO" id="GO:0005524">
    <property type="term" value="F:ATP binding"/>
    <property type="evidence" value="ECO:0007669"/>
    <property type="project" value="UniProtKB-UniRule"/>
</dbReference>
<feature type="active site" description="GMP-histidine intermediate" evidence="15">
    <location>
        <position position="50"/>
    </location>
</feature>
<protein>
    <recommendedName>
        <fullName evidence="14">Bifunctional adenosylcobalamin biosynthesis protein</fullName>
        <ecNumber evidence="14">2.7.1.156</ecNumber>
        <ecNumber evidence="14">2.7.7.62</ecNumber>
    </recommendedName>
</protein>
<keyword evidence="18" id="KW-1185">Reference proteome</keyword>
<evidence type="ECO:0000256" key="16">
    <source>
        <dbReference type="PIRSR" id="PIRSR006135-2"/>
    </source>
</evidence>
<comment type="catalytic activity">
    <reaction evidence="2 14">
        <text>adenosylcob(III)inamide phosphate + GTP + H(+) = adenosylcob(III)inamide-GDP + diphosphate</text>
        <dbReference type="Rhea" id="RHEA:22712"/>
        <dbReference type="ChEBI" id="CHEBI:15378"/>
        <dbReference type="ChEBI" id="CHEBI:33019"/>
        <dbReference type="ChEBI" id="CHEBI:37565"/>
        <dbReference type="ChEBI" id="CHEBI:58502"/>
        <dbReference type="ChEBI" id="CHEBI:60487"/>
        <dbReference type="EC" id="2.7.7.62"/>
    </reaction>
</comment>
<dbReference type="Gene3D" id="3.40.50.300">
    <property type="entry name" value="P-loop containing nucleotide triphosphate hydrolases"/>
    <property type="match status" value="1"/>
</dbReference>
<feature type="binding site" evidence="16">
    <location>
        <position position="62"/>
    </location>
    <ligand>
        <name>GTP</name>
        <dbReference type="ChEBI" id="CHEBI:37565"/>
    </ligand>
</feature>
<comment type="catalytic activity">
    <reaction evidence="1 14">
        <text>adenosylcob(III)inamide + ATP = adenosylcob(III)inamide phosphate + ADP + H(+)</text>
        <dbReference type="Rhea" id="RHEA:15769"/>
        <dbReference type="ChEBI" id="CHEBI:2480"/>
        <dbReference type="ChEBI" id="CHEBI:15378"/>
        <dbReference type="ChEBI" id="CHEBI:30616"/>
        <dbReference type="ChEBI" id="CHEBI:58502"/>
        <dbReference type="ChEBI" id="CHEBI:456216"/>
        <dbReference type="EC" id="2.7.1.156"/>
    </reaction>
</comment>
<accession>A0A2T4HLT3</accession>
<reference evidence="17 18" key="1">
    <citation type="submission" date="2017-11" db="EMBL/GenBank/DDBJ databases">
        <title>Sphingomonas oleivorans sp. nov., isolated from oil-contaminated soil.</title>
        <authorList>
            <person name="Wang L."/>
            <person name="Chen L."/>
        </authorList>
    </citation>
    <scope>NUCLEOTIDE SEQUENCE [LARGE SCALE GENOMIC DNA]</scope>
    <source>
        <strain evidence="17 18">K101</strain>
    </source>
</reference>
<dbReference type="GO" id="GO:0008820">
    <property type="term" value="F:cobinamide phosphate guanylyltransferase activity"/>
    <property type="evidence" value="ECO:0007669"/>
    <property type="project" value="UniProtKB-UniRule"/>
</dbReference>
<evidence type="ECO:0000256" key="11">
    <source>
        <dbReference type="ARBA" id="ARBA00022777"/>
    </source>
</evidence>
<dbReference type="AlphaFoldDB" id="A0A2T4HLT3"/>
<comment type="similarity">
    <text evidence="7 14">Belongs to the CobU/CobP family.</text>
</comment>
<keyword evidence="10 14" id="KW-0547">Nucleotide-binding</keyword>
<evidence type="ECO:0000256" key="10">
    <source>
        <dbReference type="ARBA" id="ARBA00022741"/>
    </source>
</evidence>
<dbReference type="GO" id="GO:0043752">
    <property type="term" value="F:adenosylcobinamide kinase activity"/>
    <property type="evidence" value="ECO:0007669"/>
    <property type="project" value="UniProtKB-EC"/>
</dbReference>
<keyword evidence="12 14" id="KW-0067">ATP-binding</keyword>
<name>A0A2T4HLT3_9SPHN</name>
<comment type="caution">
    <text evidence="17">The sequence shown here is derived from an EMBL/GenBank/DDBJ whole genome shotgun (WGS) entry which is preliminary data.</text>
</comment>
<dbReference type="InterPro" id="IPR003203">
    <property type="entry name" value="CobU/CobP"/>
</dbReference>
<feature type="binding site" evidence="16">
    <location>
        <begin position="9"/>
        <end position="16"/>
    </location>
    <ligand>
        <name>GTP</name>
        <dbReference type="ChEBI" id="CHEBI:37565"/>
    </ligand>
</feature>
<dbReference type="PIRSF" id="PIRSF006135">
    <property type="entry name" value="CobU"/>
    <property type="match status" value="1"/>
</dbReference>
<keyword evidence="11 14" id="KW-0418">Kinase</keyword>
<keyword evidence="17" id="KW-0548">Nucleotidyltransferase</keyword>
<dbReference type="PANTHER" id="PTHR34848:SF1">
    <property type="entry name" value="BIFUNCTIONAL ADENOSYLCOBALAMIN BIOSYNTHESIS PROTEIN COBU"/>
    <property type="match status" value="1"/>
</dbReference>
<proteinExistence type="inferred from homology"/>
<feature type="binding site" evidence="16">
    <location>
        <begin position="34"/>
        <end position="36"/>
    </location>
    <ligand>
        <name>GTP</name>
        <dbReference type="ChEBI" id="CHEBI:37565"/>
    </ligand>
</feature>
<dbReference type="EMBL" id="PHHF01000080">
    <property type="protein sequence ID" value="PTD16760.1"/>
    <property type="molecule type" value="Genomic_DNA"/>
</dbReference>
<comment type="catalytic activity">
    <reaction evidence="3">
        <text>adenosylcob(III)inamide + GTP = adenosylcob(III)inamide phosphate + GDP + H(+)</text>
        <dbReference type="Rhea" id="RHEA:15765"/>
        <dbReference type="ChEBI" id="CHEBI:2480"/>
        <dbReference type="ChEBI" id="CHEBI:15378"/>
        <dbReference type="ChEBI" id="CHEBI:37565"/>
        <dbReference type="ChEBI" id="CHEBI:58189"/>
        <dbReference type="ChEBI" id="CHEBI:58502"/>
        <dbReference type="EC" id="2.7.1.156"/>
    </reaction>
</comment>
<dbReference type="Proteomes" id="UP000241206">
    <property type="component" value="Unassembled WGS sequence"/>
</dbReference>
<evidence type="ECO:0000256" key="15">
    <source>
        <dbReference type="PIRSR" id="PIRSR006135-1"/>
    </source>
</evidence>
<dbReference type="EC" id="2.7.7.62" evidence="14"/>
<evidence type="ECO:0000256" key="8">
    <source>
        <dbReference type="ARBA" id="ARBA00022573"/>
    </source>
</evidence>
<evidence type="ECO:0000256" key="1">
    <source>
        <dbReference type="ARBA" id="ARBA00000312"/>
    </source>
</evidence>
<dbReference type="EC" id="2.7.1.156" evidence="14"/>
<keyword evidence="8 14" id="KW-0169">Cobalamin biosynthesis</keyword>
<dbReference type="SUPFAM" id="SSF52540">
    <property type="entry name" value="P-loop containing nucleoside triphosphate hydrolases"/>
    <property type="match status" value="1"/>
</dbReference>
<evidence type="ECO:0000256" key="7">
    <source>
        <dbReference type="ARBA" id="ARBA00007490"/>
    </source>
</evidence>
<dbReference type="RefSeq" id="WP_107396003.1">
    <property type="nucleotide sequence ID" value="NZ_PHHF01000080.1"/>
</dbReference>
<dbReference type="InterPro" id="IPR027417">
    <property type="entry name" value="P-loop_NTPase"/>
</dbReference>
<dbReference type="GO" id="GO:0009236">
    <property type="term" value="P:cobalamin biosynthetic process"/>
    <property type="evidence" value="ECO:0007669"/>
    <property type="project" value="UniProtKB-UniRule"/>
</dbReference>
<comment type="pathway">
    <text evidence="5 14">Cofactor biosynthesis; adenosylcobalamin biosynthesis; adenosylcobalamin from cob(II)yrinate a,c-diamide: step 6/7.</text>
</comment>
<evidence type="ECO:0000256" key="12">
    <source>
        <dbReference type="ARBA" id="ARBA00022840"/>
    </source>
</evidence>
<evidence type="ECO:0000256" key="5">
    <source>
        <dbReference type="ARBA" id="ARBA00004692"/>
    </source>
</evidence>
<evidence type="ECO:0000256" key="6">
    <source>
        <dbReference type="ARBA" id="ARBA00005159"/>
    </source>
</evidence>
<dbReference type="PANTHER" id="PTHR34848">
    <property type="match status" value="1"/>
</dbReference>
<evidence type="ECO:0000313" key="17">
    <source>
        <dbReference type="EMBL" id="PTD16760.1"/>
    </source>
</evidence>
<sequence>MRVSTLVIGGARSGKSRFAQALAEAESGPLVYVATAEALDGEMADRIARHQADRGPRWTTREAPHDLAAAIAGVDPGATMLVDCLTLWLSNRMLAGADLDAEARALVAAIGACPAARLVLVSNEVGFGIVPETPLGRAFRDRAGWLNQAVAAATDRVALVVAGLPLWLKN</sequence>
<dbReference type="UniPathway" id="UPA00148">
    <property type="reaction ID" value="UER00236"/>
</dbReference>
<comment type="pathway">
    <text evidence="6 14">Cofactor biosynthesis; adenosylcobalamin biosynthesis; adenosylcobalamin from cob(II)yrinate a,c-diamide: step 5/7.</text>
</comment>
<gene>
    <name evidence="17" type="ORF">CV103_20120</name>
</gene>
<comment type="function">
    <text evidence="4 14">Catalyzes ATP-dependent phosphorylation of adenosylcobinamide and addition of GMP to adenosylcobinamide phosphate.</text>
</comment>
<feature type="binding site" evidence="16">
    <location>
        <position position="83"/>
    </location>
    <ligand>
        <name>GTP</name>
        <dbReference type="ChEBI" id="CHEBI:37565"/>
    </ligand>
</feature>
<evidence type="ECO:0000256" key="13">
    <source>
        <dbReference type="ARBA" id="ARBA00023134"/>
    </source>
</evidence>
<evidence type="ECO:0000256" key="4">
    <source>
        <dbReference type="ARBA" id="ARBA00003889"/>
    </source>
</evidence>
<dbReference type="CDD" id="cd00544">
    <property type="entry name" value="CobU"/>
    <property type="match status" value="1"/>
</dbReference>
<evidence type="ECO:0000256" key="14">
    <source>
        <dbReference type="PIRNR" id="PIRNR006135"/>
    </source>
</evidence>
<evidence type="ECO:0000256" key="2">
    <source>
        <dbReference type="ARBA" id="ARBA00000711"/>
    </source>
</evidence>
<dbReference type="NCBIfam" id="NF004469">
    <property type="entry name" value="PRK05800.1"/>
    <property type="match status" value="1"/>
</dbReference>
<organism evidence="17 18">
    <name type="scientific">Edaphosphingomonas fennica</name>
    <dbReference type="NCBI Taxonomy" id="114404"/>
    <lineage>
        <taxon>Bacteria</taxon>
        <taxon>Pseudomonadati</taxon>
        <taxon>Pseudomonadota</taxon>
        <taxon>Alphaproteobacteria</taxon>
        <taxon>Sphingomonadales</taxon>
        <taxon>Rhizorhabdaceae</taxon>
        <taxon>Edaphosphingomonas</taxon>
    </lineage>
</organism>
<dbReference type="GO" id="GO:0005525">
    <property type="term" value="F:GTP binding"/>
    <property type="evidence" value="ECO:0007669"/>
    <property type="project" value="UniProtKB-UniRule"/>
</dbReference>
<evidence type="ECO:0000256" key="9">
    <source>
        <dbReference type="ARBA" id="ARBA00022679"/>
    </source>
</evidence>
<keyword evidence="9 14" id="KW-0808">Transferase</keyword>